<dbReference type="RefSeq" id="WP_055190767.1">
    <property type="nucleotide sequence ID" value="NZ_FPBS01000060.1"/>
</dbReference>
<dbReference type="EMBL" id="LKBA01000008">
    <property type="protein sequence ID" value="KPN62880.1"/>
    <property type="molecule type" value="Genomic_DNA"/>
</dbReference>
<comment type="caution">
    <text evidence="1">The sequence shown here is derived from an EMBL/GenBank/DDBJ whole genome shotgun (WGS) entry which is preliminary data.</text>
</comment>
<evidence type="ECO:0000313" key="1">
    <source>
        <dbReference type="EMBL" id="KPN62880.1"/>
    </source>
</evidence>
<organism evidence="1 2">
    <name type="scientific">Aliiroseovarius crassostreae</name>
    <dbReference type="NCBI Taxonomy" id="154981"/>
    <lineage>
        <taxon>Bacteria</taxon>
        <taxon>Pseudomonadati</taxon>
        <taxon>Pseudomonadota</taxon>
        <taxon>Alphaproteobacteria</taxon>
        <taxon>Rhodobacterales</taxon>
        <taxon>Paracoccaceae</taxon>
        <taxon>Aliiroseovarius</taxon>
    </lineage>
</organism>
<dbReference type="OrthoDB" id="5477554at2"/>
<gene>
    <name evidence="1" type="ORF">AKJ29_01680</name>
</gene>
<keyword evidence="2" id="KW-1185">Reference proteome</keyword>
<name>A0A0P7JNV6_9RHOB</name>
<proteinExistence type="predicted"/>
<evidence type="ECO:0000313" key="2">
    <source>
        <dbReference type="Proteomes" id="UP000050471"/>
    </source>
</evidence>
<dbReference type="Proteomes" id="UP000050471">
    <property type="component" value="Unassembled WGS sequence"/>
</dbReference>
<protein>
    <submittedName>
        <fullName evidence="1">Uncharacterized protein</fullName>
    </submittedName>
</protein>
<accession>A0A0P7JNV6</accession>
<sequence length="69" mass="7473">MSLNDNKTTVTLDTRQLAAVLAGLRLIQAELPRSEFLPHGVSEIYDDGGTIDPLSAEELDNLCETINCA</sequence>
<dbReference type="AlphaFoldDB" id="A0A0P7JNV6"/>
<dbReference type="STRING" id="154981.AKJ29_01680"/>
<reference evidence="1 2" key="1">
    <citation type="submission" date="2015-09" db="EMBL/GenBank/DDBJ databases">
        <title>Draft genome sequence of Aliiroseovarius crassostreae CV919-312TSm, the causative agent of Roseovarius Oyster Disease (formerly Juvenile Oyster Disease).</title>
        <authorList>
            <person name="Kessner L."/>
            <person name="Spinard E."/>
            <person name="Nelson D."/>
        </authorList>
    </citation>
    <scope>NUCLEOTIDE SEQUENCE [LARGE SCALE GENOMIC DNA]</scope>
    <source>
        <strain evidence="1 2">CV919-312</strain>
    </source>
</reference>